<comment type="caution">
    <text evidence="2">The sequence shown here is derived from an EMBL/GenBank/DDBJ whole genome shotgun (WGS) entry which is preliminary data.</text>
</comment>
<gene>
    <name evidence="2" type="ORF">LZ495_20780</name>
</gene>
<name>A0AA41U3F2_9ACTN</name>
<keyword evidence="3" id="KW-1185">Reference proteome</keyword>
<evidence type="ECO:0000313" key="2">
    <source>
        <dbReference type="EMBL" id="MCF2529637.1"/>
    </source>
</evidence>
<protein>
    <recommendedName>
        <fullName evidence="4">Secreted protein</fullName>
    </recommendedName>
</protein>
<evidence type="ECO:0000313" key="3">
    <source>
        <dbReference type="Proteomes" id="UP001165378"/>
    </source>
</evidence>
<dbReference type="Proteomes" id="UP001165378">
    <property type="component" value="Unassembled WGS sequence"/>
</dbReference>
<evidence type="ECO:0008006" key="4">
    <source>
        <dbReference type="Google" id="ProtNLM"/>
    </source>
</evidence>
<dbReference type="AlphaFoldDB" id="A0AA41U3F2"/>
<keyword evidence="1" id="KW-0732">Signal</keyword>
<feature type="signal peptide" evidence="1">
    <location>
        <begin position="1"/>
        <end position="19"/>
    </location>
</feature>
<dbReference type="RefSeq" id="WP_235054016.1">
    <property type="nucleotide sequence ID" value="NZ_JAKFHA010000012.1"/>
</dbReference>
<reference evidence="2" key="1">
    <citation type="submission" date="2022-01" db="EMBL/GenBank/DDBJ databases">
        <title>Genome-Based Taxonomic Classification of the Phylum Actinobacteria.</title>
        <authorList>
            <person name="Gao Y."/>
        </authorList>
    </citation>
    <scope>NUCLEOTIDE SEQUENCE</scope>
    <source>
        <strain evidence="2">KLBMP 8922</strain>
    </source>
</reference>
<organism evidence="2 3">
    <name type="scientific">Yinghuangia soli</name>
    <dbReference type="NCBI Taxonomy" id="2908204"/>
    <lineage>
        <taxon>Bacteria</taxon>
        <taxon>Bacillati</taxon>
        <taxon>Actinomycetota</taxon>
        <taxon>Actinomycetes</taxon>
        <taxon>Kitasatosporales</taxon>
        <taxon>Streptomycetaceae</taxon>
        <taxon>Yinghuangia</taxon>
    </lineage>
</organism>
<proteinExistence type="predicted"/>
<sequence>MAAAGVAGAVIAAVLPATAAATANTSGTAHAGEAGRRPASVTVERGHALGCQGSSAGVEVAVELYENSEFGTHASVFVQSPDGAYRGGYGPGDTGIFRHGRIAAAVALEPMGEPGGAEPGATAAPHSAEAVVTGTYVRSGRPTPVHEVIEDAGQTIVIDGLNTALRTAATVAVLGRTIPLTCDTAFAFDLLVRKYPMP</sequence>
<feature type="chain" id="PRO_5041449724" description="Secreted protein" evidence="1">
    <location>
        <begin position="20"/>
        <end position="198"/>
    </location>
</feature>
<dbReference type="EMBL" id="JAKFHA010000012">
    <property type="protein sequence ID" value="MCF2529637.1"/>
    <property type="molecule type" value="Genomic_DNA"/>
</dbReference>
<accession>A0AA41U3F2</accession>
<evidence type="ECO:0000256" key="1">
    <source>
        <dbReference type="SAM" id="SignalP"/>
    </source>
</evidence>